<feature type="domain" description="Phage capsid-like C-terminal" evidence="4">
    <location>
        <begin position="130"/>
        <end position="404"/>
    </location>
</feature>
<reference evidence="5 6" key="1">
    <citation type="submission" date="2019-01" db="EMBL/GenBank/DDBJ databases">
        <title>Draft genome sequence of Bacillus sp. DPC6431.</title>
        <authorList>
            <person name="Arbulu S."/>
            <person name="Murphy K."/>
            <person name="O'Sullivan O."/>
            <person name="Rea M.C."/>
            <person name="Hill C."/>
            <person name="Ross R.P."/>
        </authorList>
    </citation>
    <scope>NUCLEOTIDE SEQUENCE [LARGE SCALE GENOMIC DNA]</scope>
    <source>
        <strain evidence="5 6">DPC6431</strain>
    </source>
</reference>
<feature type="coiled-coil region" evidence="2">
    <location>
        <begin position="1"/>
        <end position="50"/>
    </location>
</feature>
<sequence>MKKERELRQALAKKKEKIQNLIDEGKTKEAQDLLEEAKDIQNKINLLVEARDLEVPEPIIQNVNPEMQHEEDEEKEQNISETKAYRNAWFKAMTGREDDLSAEEKTMLKNEIRENVRVANSLSSGSDKDGGYTVPKDISKEILQSIKEMGSVRNLVRVVPVSAPSGSRTRKKGTAGKLYNTAEKEQIKELKNMEFDQVEYKVKKFAGFMPAPSELLADSFVNFAREIVDWLSESALVTENDEVFYGTGGEKGIEGILTTDKFKIIKAPASIDIKFLRKIKNTIKKGYRKNGKWVMNTEAFELLSNIEDKNGRGILAPDPRQEDLFNLFGRPVEVYDEIQTDDKNKTHIAFGDFQRAYSMFDRQKFEVKSTDEGGDAFLTDQTYFRGIERFDGKVMDEEAVVIVTDLLVGESATVTNGTE</sequence>
<dbReference type="EMBL" id="SCLP01000007">
    <property type="protein sequence ID" value="TFF45779.1"/>
    <property type="molecule type" value="Genomic_DNA"/>
</dbReference>
<dbReference type="Proteomes" id="UP000297630">
    <property type="component" value="Unassembled WGS sequence"/>
</dbReference>
<dbReference type="Gene3D" id="3.30.2320.10">
    <property type="entry name" value="hypothetical protein PF0899 domain"/>
    <property type="match status" value="1"/>
</dbReference>
<dbReference type="Gene3D" id="3.30.2400.10">
    <property type="entry name" value="Major capsid protein gp5"/>
    <property type="match status" value="1"/>
</dbReference>
<accession>A0A4Y8T2H3</accession>
<evidence type="ECO:0000259" key="4">
    <source>
        <dbReference type="Pfam" id="PF05065"/>
    </source>
</evidence>
<keyword evidence="2" id="KW-0175">Coiled coil</keyword>
<organism evidence="5 6">
    <name type="scientific">Bacillus thuringiensis</name>
    <dbReference type="NCBI Taxonomy" id="1428"/>
    <lineage>
        <taxon>Bacteria</taxon>
        <taxon>Bacillati</taxon>
        <taxon>Bacillota</taxon>
        <taxon>Bacilli</taxon>
        <taxon>Bacillales</taxon>
        <taxon>Bacillaceae</taxon>
        <taxon>Bacillus</taxon>
        <taxon>Bacillus cereus group</taxon>
    </lineage>
</organism>
<feature type="region of interest" description="Disordered" evidence="3">
    <location>
        <begin position="62"/>
        <end position="81"/>
    </location>
</feature>
<gene>
    <name evidence="5" type="ORF">EQ803_16060</name>
</gene>
<comment type="caution">
    <text evidence="5">The sequence shown here is derived from an EMBL/GenBank/DDBJ whole genome shotgun (WGS) entry which is preliminary data.</text>
</comment>
<dbReference type="SUPFAM" id="SSF56563">
    <property type="entry name" value="Major capsid protein gp5"/>
    <property type="match status" value="1"/>
</dbReference>
<evidence type="ECO:0000313" key="6">
    <source>
        <dbReference type="Proteomes" id="UP000297630"/>
    </source>
</evidence>
<evidence type="ECO:0000256" key="2">
    <source>
        <dbReference type="SAM" id="Coils"/>
    </source>
</evidence>
<evidence type="ECO:0000256" key="1">
    <source>
        <dbReference type="ARBA" id="ARBA00004328"/>
    </source>
</evidence>
<dbReference type="InterPro" id="IPR024455">
    <property type="entry name" value="Phage_capsid"/>
</dbReference>
<comment type="subcellular location">
    <subcellularLocation>
        <location evidence="1">Virion</location>
    </subcellularLocation>
</comment>
<evidence type="ECO:0000313" key="5">
    <source>
        <dbReference type="EMBL" id="TFF45779.1"/>
    </source>
</evidence>
<dbReference type="InterPro" id="IPR054612">
    <property type="entry name" value="Phage_capsid-like_C"/>
</dbReference>
<dbReference type="RefSeq" id="WP_134656423.1">
    <property type="nucleotide sequence ID" value="NZ_SCLP01000007.1"/>
</dbReference>
<dbReference type="AlphaFoldDB" id="A0A4Y8T2H3"/>
<dbReference type="NCBIfam" id="TIGR01554">
    <property type="entry name" value="major_cap_HK97"/>
    <property type="match status" value="1"/>
</dbReference>
<proteinExistence type="predicted"/>
<dbReference type="Pfam" id="PF05065">
    <property type="entry name" value="Phage_capsid"/>
    <property type="match status" value="1"/>
</dbReference>
<name>A0A4Y8T2H3_BACTU</name>
<protein>
    <submittedName>
        <fullName evidence="5">Phage major capsid protein</fullName>
    </submittedName>
</protein>
<evidence type="ECO:0000256" key="3">
    <source>
        <dbReference type="SAM" id="MobiDB-lite"/>
    </source>
</evidence>